<keyword evidence="3" id="KW-0865">Zymogen</keyword>
<dbReference type="Proteomes" id="UP000187486">
    <property type="component" value="Unassembled WGS sequence"/>
</dbReference>
<dbReference type="Gene3D" id="1.10.1400.10">
    <property type="match status" value="1"/>
</dbReference>
<feature type="region of interest" description="Disordered" evidence="6">
    <location>
        <begin position="247"/>
        <end position="278"/>
    </location>
</feature>
<evidence type="ECO:0000256" key="5">
    <source>
        <dbReference type="PIRSR" id="PIRSR001227-2"/>
    </source>
</evidence>
<dbReference type="Gene3D" id="3.60.20.10">
    <property type="entry name" value="Glutamine Phosphoribosylpyrophosphate, subunit 1, domain 1"/>
    <property type="match status" value="1"/>
</dbReference>
<keyword evidence="7" id="KW-0472">Membrane</keyword>
<dbReference type="PIRSF" id="PIRSF001227">
    <property type="entry name" value="Pen_acylase"/>
    <property type="match status" value="1"/>
</dbReference>
<organism evidence="8 9">
    <name type="scientific">Amycolatopsis coloradensis</name>
    <dbReference type="NCBI Taxonomy" id="76021"/>
    <lineage>
        <taxon>Bacteria</taxon>
        <taxon>Bacillati</taxon>
        <taxon>Actinomycetota</taxon>
        <taxon>Actinomycetes</taxon>
        <taxon>Pseudonocardiales</taxon>
        <taxon>Pseudonocardiaceae</taxon>
        <taxon>Amycolatopsis</taxon>
    </lineage>
</organism>
<accession>A0A1R0KGB4</accession>
<dbReference type="OrthoDB" id="9759796at2"/>
<dbReference type="CDD" id="cd03747">
    <property type="entry name" value="Ntn_PGA_like"/>
    <property type="match status" value="1"/>
</dbReference>
<comment type="caution">
    <text evidence="8">The sequence shown here is derived from an EMBL/GenBank/DDBJ whole genome shotgun (WGS) entry which is preliminary data.</text>
</comment>
<feature type="compositionally biased region" description="Gly residues" evidence="6">
    <location>
        <begin position="262"/>
        <end position="275"/>
    </location>
</feature>
<dbReference type="Pfam" id="PF01804">
    <property type="entry name" value="Penicil_amidase"/>
    <property type="match status" value="1"/>
</dbReference>
<comment type="similarity">
    <text evidence="1">Belongs to the peptidase S45 family.</text>
</comment>
<dbReference type="PANTHER" id="PTHR34218">
    <property type="entry name" value="PEPTIDASE S45 PENICILLIN AMIDASE"/>
    <property type="match status" value="1"/>
</dbReference>
<dbReference type="AlphaFoldDB" id="A0A1R0KGB4"/>
<evidence type="ECO:0000256" key="2">
    <source>
        <dbReference type="ARBA" id="ARBA00022801"/>
    </source>
</evidence>
<keyword evidence="5" id="KW-0106">Calcium</keyword>
<dbReference type="InterPro" id="IPR029055">
    <property type="entry name" value="Ntn_hydrolases_N"/>
</dbReference>
<evidence type="ECO:0000313" key="9">
    <source>
        <dbReference type="Proteomes" id="UP000187486"/>
    </source>
</evidence>
<keyword evidence="2" id="KW-0378">Hydrolase</keyword>
<reference evidence="8 9" key="1">
    <citation type="submission" date="2016-01" db="EMBL/GenBank/DDBJ databases">
        <title>Amycolatopsis coloradensis genome sequencing and assembly.</title>
        <authorList>
            <person name="Mayilraj S."/>
        </authorList>
    </citation>
    <scope>NUCLEOTIDE SEQUENCE [LARGE SCALE GENOMIC DNA]</scope>
    <source>
        <strain evidence="8 9">DSM 44225</strain>
    </source>
</reference>
<keyword evidence="7" id="KW-0812">Transmembrane</keyword>
<dbReference type="SUPFAM" id="SSF56235">
    <property type="entry name" value="N-terminal nucleophile aminohydrolases (Ntn hydrolases)"/>
    <property type="match status" value="1"/>
</dbReference>
<dbReference type="GO" id="GO:0017000">
    <property type="term" value="P:antibiotic biosynthetic process"/>
    <property type="evidence" value="ECO:0007669"/>
    <property type="project" value="InterPro"/>
</dbReference>
<dbReference type="STRING" id="76021.BS329_36180"/>
<evidence type="ECO:0000256" key="4">
    <source>
        <dbReference type="PIRSR" id="PIRSR001227-1"/>
    </source>
</evidence>
<gene>
    <name evidence="8" type="ORF">BS329_36180</name>
</gene>
<proteinExistence type="inferred from homology"/>
<keyword evidence="9" id="KW-1185">Reference proteome</keyword>
<feature type="active site" description="Nucleophile" evidence="4">
    <location>
        <position position="306"/>
    </location>
</feature>
<feature type="transmembrane region" description="Helical" evidence="7">
    <location>
        <begin position="28"/>
        <end position="50"/>
    </location>
</feature>
<dbReference type="Gene3D" id="2.30.120.10">
    <property type="match status" value="1"/>
</dbReference>
<dbReference type="Gene3D" id="1.10.439.10">
    <property type="entry name" value="Penicillin Amidohydrolase, domain 1"/>
    <property type="match status" value="1"/>
</dbReference>
<evidence type="ECO:0000256" key="1">
    <source>
        <dbReference type="ARBA" id="ARBA00006586"/>
    </source>
</evidence>
<comment type="cofactor">
    <cofactor evidence="5">
        <name>Ca(2+)</name>
        <dbReference type="ChEBI" id="CHEBI:29108"/>
    </cofactor>
    <text evidence="5">Binds 1 Ca(2+) ion per dimer.</text>
</comment>
<evidence type="ECO:0000256" key="6">
    <source>
        <dbReference type="SAM" id="MobiDB-lite"/>
    </source>
</evidence>
<dbReference type="GO" id="GO:0016811">
    <property type="term" value="F:hydrolase activity, acting on carbon-nitrogen (but not peptide) bonds, in linear amides"/>
    <property type="evidence" value="ECO:0007669"/>
    <property type="project" value="InterPro"/>
</dbReference>
<dbReference type="EMBL" id="MQUQ01000025">
    <property type="protein sequence ID" value="OLZ44585.1"/>
    <property type="molecule type" value="Genomic_DNA"/>
</dbReference>
<dbReference type="PANTHER" id="PTHR34218:SF4">
    <property type="entry name" value="ACYL-HOMOSERINE LACTONE ACYLASE QUIP"/>
    <property type="match status" value="1"/>
</dbReference>
<dbReference type="GO" id="GO:0046872">
    <property type="term" value="F:metal ion binding"/>
    <property type="evidence" value="ECO:0007669"/>
    <property type="project" value="UniProtKB-KW"/>
</dbReference>
<evidence type="ECO:0000313" key="8">
    <source>
        <dbReference type="EMBL" id="OLZ44585.1"/>
    </source>
</evidence>
<protein>
    <submittedName>
        <fullName evidence="8">Penicillin acylase family protein</fullName>
    </submittedName>
</protein>
<dbReference type="InterPro" id="IPR023343">
    <property type="entry name" value="Penicillin_amidase_dom1"/>
</dbReference>
<evidence type="ECO:0000256" key="3">
    <source>
        <dbReference type="ARBA" id="ARBA00023145"/>
    </source>
</evidence>
<keyword evidence="7" id="KW-1133">Transmembrane helix</keyword>
<keyword evidence="5" id="KW-0479">Metal-binding</keyword>
<sequence>MDTETEADRGEQSGSGRKRRRGWRRLRIIAWSLVVVLIVILSSAGLYLTWAVRHSFPTVDGTLAVPGLTGPAEVLRDGYGVPQIYADNPHDLFLAQGYTHAQDRFWEMDVRRHITSGRLSELFGESQVVTDSTVRTMGWRQVAEQELPLLSQSTRDYLQAYADGVNAYLAEHSGTGLSLEYTVLGLINPGYTPEPWTPVDSVAWLKAMAWDLNGTVTDQARHAMLAAVLPQETIRQLYPDYDFQRWEPTVQPGETSRDPKPVGGGGGTAASGGTGTEDMAGALRDAAEASTALDDVLGPRGEGIGSNGWVVSGKLTASGKPMLANDPHLGPQMPSLWYQNGLHCRSVSRDCQFDVSGFSFSGMPGVIIGHNADISWGLTNLGPADTDLYLERVTGGNYEYQGRQVPLRTRQEVIKVAGGQDRVITVRSTEHGPILSDVVDRLKSTGQSGRSPGADPGGGYAVAIKWTALQPARTLDAVFALDAAHDWRSFREAASQFAAPAQNMLYADRFGHIGYQAPGRIPIRKQGDGRYPVPGWTDEYEWTGYIPFDALPSALDPASGYFVNANNAVTDPSYPYLITKAWGDGNRSQRITDLIKQGGKLDVTAMQRIQLDTYNVNAATLTPRLLAAQVGKDTEKAKNLLRGWDFTQPADSAPAAYFNAVWRNLLGLMFTDKLTNGAPKVDVDGGGQWFEVVRGLLDRPDDQFWHNTTDPRGPRGRDAMLGAAMDDAAKELTGRLGADPGAWRWGELHKLTLKNQTLGTGPAPVQWLLNRGPYELGGGPATINAAGWNAKKGYDVNWVPSMRVVVDWANLDSSRWINLTGASGHAFDAHYDDQMPLWQRGESTAWAFSRDAVTAATKNHLTLKPAG</sequence>
<dbReference type="InterPro" id="IPR043146">
    <property type="entry name" value="Penicillin_amidase_N_B-knob"/>
</dbReference>
<dbReference type="InterPro" id="IPR002692">
    <property type="entry name" value="S45"/>
</dbReference>
<dbReference type="InterPro" id="IPR014395">
    <property type="entry name" value="Pen/GL7ACA/AHL_acylase"/>
</dbReference>
<feature type="binding site" evidence="5">
    <location>
        <position position="387"/>
    </location>
    <ligand>
        <name>Ca(2+)</name>
        <dbReference type="ChEBI" id="CHEBI:29108"/>
    </ligand>
</feature>
<name>A0A1R0KGB4_9PSEU</name>
<dbReference type="InterPro" id="IPR043147">
    <property type="entry name" value="Penicillin_amidase_A-knob"/>
</dbReference>
<evidence type="ECO:0000256" key="7">
    <source>
        <dbReference type="SAM" id="Phobius"/>
    </source>
</evidence>